<proteinExistence type="predicted"/>
<evidence type="ECO:0000256" key="5">
    <source>
        <dbReference type="ARBA" id="ARBA00023242"/>
    </source>
</evidence>
<evidence type="ECO:0000256" key="4">
    <source>
        <dbReference type="ARBA" id="ARBA00023163"/>
    </source>
</evidence>
<protein>
    <recommendedName>
        <fullName evidence="6">AP2/ERF domain-containing protein</fullName>
    </recommendedName>
</protein>
<dbReference type="HOGENOM" id="CLU_1006082_0_0_1"/>
<dbReference type="Gramene" id="Pp3c3_1980V3.1">
    <property type="protein sequence ID" value="PAC:32940901.CDS.1"/>
    <property type="gene ID" value="Pp3c3_1980"/>
</dbReference>
<evidence type="ECO:0000313" key="7">
    <source>
        <dbReference type="EMBL" id="PNR56888.1"/>
    </source>
</evidence>
<dbReference type="GO" id="GO:0003700">
    <property type="term" value="F:DNA-binding transcription factor activity"/>
    <property type="evidence" value="ECO:0007669"/>
    <property type="project" value="InterPro"/>
</dbReference>
<dbReference type="PROSITE" id="PS51032">
    <property type="entry name" value="AP2_ERF"/>
    <property type="match status" value="1"/>
</dbReference>
<keyword evidence="9" id="KW-1185">Reference proteome</keyword>
<gene>
    <name evidence="8" type="primary">LOC112280659</name>
    <name evidence="7" type="ORF">PHYPA_003880</name>
</gene>
<evidence type="ECO:0000256" key="1">
    <source>
        <dbReference type="ARBA" id="ARBA00004123"/>
    </source>
</evidence>
<name>A9RBC9_PHYPA</name>
<keyword evidence="2" id="KW-0805">Transcription regulation</keyword>
<reference evidence="7 9" key="2">
    <citation type="journal article" date="2018" name="Plant J.">
        <title>The Physcomitrella patens chromosome-scale assembly reveals moss genome structure and evolution.</title>
        <authorList>
            <person name="Lang D."/>
            <person name="Ullrich K.K."/>
            <person name="Murat F."/>
            <person name="Fuchs J."/>
            <person name="Jenkins J."/>
            <person name="Haas F.B."/>
            <person name="Piednoel M."/>
            <person name="Gundlach H."/>
            <person name="Van Bel M."/>
            <person name="Meyberg R."/>
            <person name="Vives C."/>
            <person name="Morata J."/>
            <person name="Symeonidi A."/>
            <person name="Hiss M."/>
            <person name="Muchero W."/>
            <person name="Kamisugi Y."/>
            <person name="Saleh O."/>
            <person name="Blanc G."/>
            <person name="Decker E.L."/>
            <person name="van Gessel N."/>
            <person name="Grimwood J."/>
            <person name="Hayes R.D."/>
            <person name="Graham S.W."/>
            <person name="Gunter L.E."/>
            <person name="McDaniel S.F."/>
            <person name="Hoernstein S.N.W."/>
            <person name="Larsson A."/>
            <person name="Li F.W."/>
            <person name="Perroud P.F."/>
            <person name="Phillips J."/>
            <person name="Ranjan P."/>
            <person name="Rokshar D.S."/>
            <person name="Rothfels C.J."/>
            <person name="Schneider L."/>
            <person name="Shu S."/>
            <person name="Stevenson D.W."/>
            <person name="Thummler F."/>
            <person name="Tillich M."/>
            <person name="Villarreal Aguilar J.C."/>
            <person name="Widiez T."/>
            <person name="Wong G.K."/>
            <person name="Wymore A."/>
            <person name="Zhang Y."/>
            <person name="Zimmer A.D."/>
            <person name="Quatrano R.S."/>
            <person name="Mayer K.F.X."/>
            <person name="Goodstein D."/>
            <person name="Casacuberta J.M."/>
            <person name="Vandepoele K."/>
            <person name="Reski R."/>
            <person name="Cuming A.C."/>
            <person name="Tuskan G.A."/>
            <person name="Maumus F."/>
            <person name="Salse J."/>
            <person name="Schmutz J."/>
            <person name="Rensing S.A."/>
        </authorList>
    </citation>
    <scope>NUCLEOTIDE SEQUENCE [LARGE SCALE GENOMIC DNA]</scope>
    <source>
        <strain evidence="8 9">cv. Gransden 2004</strain>
    </source>
</reference>
<dbReference type="PaxDb" id="3218-PP1S1_388V6.1"/>
<dbReference type="Proteomes" id="UP000006727">
    <property type="component" value="Chromosome 3"/>
</dbReference>
<dbReference type="Gene3D" id="3.30.730.10">
    <property type="entry name" value="AP2/ERF domain"/>
    <property type="match status" value="1"/>
</dbReference>
<dbReference type="InterPro" id="IPR036955">
    <property type="entry name" value="AP2/ERF_dom_sf"/>
</dbReference>
<dbReference type="InterPro" id="IPR001471">
    <property type="entry name" value="AP2/ERF_dom"/>
</dbReference>
<evidence type="ECO:0000256" key="3">
    <source>
        <dbReference type="ARBA" id="ARBA00023125"/>
    </source>
</evidence>
<sequence length="277" mass="32219">MEGQTGYIRRRRGDRWTVQVRTNHGKRIWIGTFGSVEEAQWAFNAAEVLTERRIYDAEAFGHHVFRTHKDQGVSYEEFVKLESKRYSVFKQHEPEVNRFLNRLPGQPEALPQVVSDIAFTIITNELRAALVALNIAEWQFIAAEDMERWPSDAAEYLMGRRDYNAEYFGNHQFRAHNDPDCAFRDFVVSESLRYVSSRQLLLVDSWLNTSPNQLDILDPIILDEPEEAGQGSKEDEIPYLFDQFNDQMSTLPFWTPQVQDLISKLKEDVLSRLTLNG</sequence>
<evidence type="ECO:0000256" key="2">
    <source>
        <dbReference type="ARBA" id="ARBA00023015"/>
    </source>
</evidence>
<dbReference type="GO" id="GO:0003677">
    <property type="term" value="F:DNA binding"/>
    <property type="evidence" value="ECO:0007669"/>
    <property type="project" value="UniProtKB-KW"/>
</dbReference>
<dbReference type="EMBL" id="ABEU02000003">
    <property type="protein sequence ID" value="PNR56888.1"/>
    <property type="molecule type" value="Genomic_DNA"/>
</dbReference>
<comment type="subcellular location">
    <subcellularLocation>
        <location evidence="1">Nucleus</location>
    </subcellularLocation>
</comment>
<dbReference type="GO" id="GO:0005634">
    <property type="term" value="C:nucleus"/>
    <property type="evidence" value="ECO:0007669"/>
    <property type="project" value="UniProtKB-SubCell"/>
</dbReference>
<reference evidence="8" key="3">
    <citation type="submission" date="2020-12" db="UniProtKB">
        <authorList>
            <consortium name="EnsemblPlants"/>
        </authorList>
    </citation>
    <scope>IDENTIFICATION</scope>
</reference>
<dbReference type="AlphaFoldDB" id="A9RBC9"/>
<reference evidence="7 9" key="1">
    <citation type="journal article" date="2008" name="Science">
        <title>The Physcomitrella genome reveals evolutionary insights into the conquest of land by plants.</title>
        <authorList>
            <person name="Rensing S."/>
            <person name="Lang D."/>
            <person name="Zimmer A."/>
            <person name="Terry A."/>
            <person name="Salamov A."/>
            <person name="Shapiro H."/>
            <person name="Nishiyama T."/>
            <person name="Perroud P.-F."/>
            <person name="Lindquist E."/>
            <person name="Kamisugi Y."/>
            <person name="Tanahashi T."/>
            <person name="Sakakibara K."/>
            <person name="Fujita T."/>
            <person name="Oishi K."/>
            <person name="Shin-I T."/>
            <person name="Kuroki Y."/>
            <person name="Toyoda A."/>
            <person name="Suzuki Y."/>
            <person name="Hashimoto A."/>
            <person name="Yamaguchi K."/>
            <person name="Sugano A."/>
            <person name="Kohara Y."/>
            <person name="Fujiyama A."/>
            <person name="Anterola A."/>
            <person name="Aoki S."/>
            <person name="Ashton N."/>
            <person name="Barbazuk W.B."/>
            <person name="Barker E."/>
            <person name="Bennetzen J."/>
            <person name="Bezanilla M."/>
            <person name="Blankenship R."/>
            <person name="Cho S.H."/>
            <person name="Dutcher S."/>
            <person name="Estelle M."/>
            <person name="Fawcett J.A."/>
            <person name="Gundlach H."/>
            <person name="Hanada K."/>
            <person name="Heyl A."/>
            <person name="Hicks K.A."/>
            <person name="Hugh J."/>
            <person name="Lohr M."/>
            <person name="Mayer K."/>
            <person name="Melkozernov A."/>
            <person name="Murata T."/>
            <person name="Nelson D."/>
            <person name="Pils B."/>
            <person name="Prigge M."/>
            <person name="Reiss B."/>
            <person name="Renner T."/>
            <person name="Rombauts S."/>
            <person name="Rushton P."/>
            <person name="Sanderfoot A."/>
            <person name="Schween G."/>
            <person name="Shiu S.-H."/>
            <person name="Stueber K."/>
            <person name="Theodoulou F.L."/>
            <person name="Tu H."/>
            <person name="Van de Peer Y."/>
            <person name="Verrier P.J."/>
            <person name="Waters E."/>
            <person name="Wood A."/>
            <person name="Yang L."/>
            <person name="Cove D."/>
            <person name="Cuming A."/>
            <person name="Hasebe M."/>
            <person name="Lucas S."/>
            <person name="Mishler D.B."/>
            <person name="Reski R."/>
            <person name="Grigoriev I."/>
            <person name="Quatrano R.S."/>
            <person name="Boore J.L."/>
        </authorList>
    </citation>
    <scope>NUCLEOTIDE SEQUENCE [LARGE SCALE GENOMIC DNA]</scope>
    <source>
        <strain evidence="8 9">cv. Gransden 2004</strain>
    </source>
</reference>
<evidence type="ECO:0000259" key="6">
    <source>
        <dbReference type="PROSITE" id="PS51032"/>
    </source>
</evidence>
<evidence type="ECO:0000313" key="9">
    <source>
        <dbReference type="Proteomes" id="UP000006727"/>
    </source>
</evidence>
<evidence type="ECO:0000313" key="8">
    <source>
        <dbReference type="EnsemblPlants" id="PAC:32940901.CDS.1"/>
    </source>
</evidence>
<dbReference type="Gramene" id="Pp3c3_1980V3.2">
    <property type="protein sequence ID" value="PAC:32940902.CDS.1"/>
    <property type="gene ID" value="Pp3c3_1980"/>
</dbReference>
<dbReference type="SUPFAM" id="SSF54171">
    <property type="entry name" value="DNA-binding domain"/>
    <property type="match status" value="1"/>
</dbReference>
<dbReference type="EnsemblPlants" id="Pp3c3_1980V3.1">
    <property type="protein sequence ID" value="PAC:32940901.CDS.1"/>
    <property type="gene ID" value="Pp3c3_1980"/>
</dbReference>
<organism evidence="7">
    <name type="scientific">Physcomitrium patens</name>
    <name type="common">Spreading-leaved earth moss</name>
    <name type="synonym">Physcomitrella patens</name>
    <dbReference type="NCBI Taxonomy" id="3218"/>
    <lineage>
        <taxon>Eukaryota</taxon>
        <taxon>Viridiplantae</taxon>
        <taxon>Streptophyta</taxon>
        <taxon>Embryophyta</taxon>
        <taxon>Bryophyta</taxon>
        <taxon>Bryophytina</taxon>
        <taxon>Bryopsida</taxon>
        <taxon>Funariidae</taxon>
        <taxon>Funariales</taxon>
        <taxon>Funariaceae</taxon>
        <taxon>Physcomitrium</taxon>
    </lineage>
</organism>
<keyword evidence="5" id="KW-0539">Nucleus</keyword>
<accession>A9RBC9</accession>
<dbReference type="InterPro" id="IPR016177">
    <property type="entry name" value="DNA-bd_dom_sf"/>
</dbReference>
<dbReference type="EnsemblPlants" id="Pp3c3_1980V3.2">
    <property type="protein sequence ID" value="PAC:32940902.CDS.1"/>
    <property type="gene ID" value="Pp3c3_1980"/>
</dbReference>
<keyword evidence="3" id="KW-0238">DNA-binding</keyword>
<feature type="domain" description="AP2/ERF" evidence="6">
    <location>
        <begin position="3"/>
        <end position="46"/>
    </location>
</feature>
<keyword evidence="4" id="KW-0804">Transcription</keyword>